<proteinExistence type="inferred from homology"/>
<dbReference type="SUPFAM" id="SSF51735">
    <property type="entry name" value="NAD(P)-binding Rossmann-fold domains"/>
    <property type="match status" value="1"/>
</dbReference>
<organism evidence="4 5">
    <name type="scientific">Phycisphaera mikurensis (strain NBRC 102666 / KCTC 22515 / FYK2301M01)</name>
    <dbReference type="NCBI Taxonomy" id="1142394"/>
    <lineage>
        <taxon>Bacteria</taxon>
        <taxon>Pseudomonadati</taxon>
        <taxon>Planctomycetota</taxon>
        <taxon>Phycisphaerae</taxon>
        <taxon>Phycisphaerales</taxon>
        <taxon>Phycisphaeraceae</taxon>
        <taxon>Phycisphaera</taxon>
    </lineage>
</organism>
<accession>I0IIP4</accession>
<dbReference type="GO" id="GO:0016491">
    <property type="term" value="F:oxidoreductase activity"/>
    <property type="evidence" value="ECO:0007669"/>
    <property type="project" value="UniProtKB-KW"/>
</dbReference>
<dbReference type="Gene3D" id="3.40.50.720">
    <property type="entry name" value="NAD(P)-binding Rossmann-like Domain"/>
    <property type="match status" value="1"/>
</dbReference>
<dbReference type="OrthoDB" id="9810734at2"/>
<dbReference type="AlphaFoldDB" id="I0IIP4"/>
<gene>
    <name evidence="4" type="ordered locus">PSMK_29730</name>
</gene>
<dbReference type="STRING" id="1142394.PSMK_29730"/>
<feature type="domain" description="Ketoreductase" evidence="3">
    <location>
        <begin position="9"/>
        <end position="193"/>
    </location>
</feature>
<dbReference type="eggNOG" id="COG0300">
    <property type="taxonomic scope" value="Bacteria"/>
</dbReference>
<evidence type="ECO:0000259" key="3">
    <source>
        <dbReference type="SMART" id="SM00822"/>
    </source>
</evidence>
<dbReference type="PRINTS" id="PR00081">
    <property type="entry name" value="GDHRDH"/>
</dbReference>
<dbReference type="PANTHER" id="PTHR44196">
    <property type="entry name" value="DEHYDROGENASE/REDUCTASE SDR FAMILY MEMBER 7B"/>
    <property type="match status" value="1"/>
</dbReference>
<dbReference type="CDD" id="cd05233">
    <property type="entry name" value="SDR_c"/>
    <property type="match status" value="1"/>
</dbReference>
<evidence type="ECO:0000313" key="4">
    <source>
        <dbReference type="EMBL" id="BAM05132.1"/>
    </source>
</evidence>
<reference evidence="4 5" key="1">
    <citation type="submission" date="2012-02" db="EMBL/GenBank/DDBJ databases">
        <title>Complete genome sequence of Phycisphaera mikurensis NBRC 102666.</title>
        <authorList>
            <person name="Ankai A."/>
            <person name="Hosoyama A."/>
            <person name="Terui Y."/>
            <person name="Sekine M."/>
            <person name="Fukai R."/>
            <person name="Kato Y."/>
            <person name="Nakamura S."/>
            <person name="Yamada-Narita S."/>
            <person name="Kawakoshi A."/>
            <person name="Fukunaga Y."/>
            <person name="Yamazaki S."/>
            <person name="Fujita N."/>
        </authorList>
    </citation>
    <scope>NUCLEOTIDE SEQUENCE [LARGE SCALE GENOMIC DNA]</scope>
    <source>
        <strain evidence="5">NBRC 102666 / KCTC 22515 / FYK2301M01</strain>
    </source>
</reference>
<dbReference type="SMART" id="SM00822">
    <property type="entry name" value="PKS_KR"/>
    <property type="match status" value="1"/>
</dbReference>
<sequence>MAARSLSNAVLVLTGASSGIGAAVAEAAGAAGMRAVLNGRRAEKLQAVAERVRAAGGEALAVPGDVTREADVEELFAAAAEAFGGVDAVLANAGYGLEKRFDATSMREHRAIFETNHFGTLLTLRAGLAAVRAEPGGLRHLLVTSSCVSELGPPRFGAYAATKAAQDAVAQALRAEVAAEGIRVTTIHPVGTRTEFFDTAAANSGTDRSLADTNTPDLFTQTAGHVARRVIAALKRPVAEVWPSRPARFAFAAATAFPGLTAWGLARAAARMEKQGR</sequence>
<dbReference type="Proteomes" id="UP000007881">
    <property type="component" value="Chromosome"/>
</dbReference>
<evidence type="ECO:0000256" key="2">
    <source>
        <dbReference type="ARBA" id="ARBA00023002"/>
    </source>
</evidence>
<dbReference type="RefSeq" id="WP_014438340.1">
    <property type="nucleotide sequence ID" value="NC_017080.1"/>
</dbReference>
<dbReference type="EMBL" id="AP012338">
    <property type="protein sequence ID" value="BAM05132.1"/>
    <property type="molecule type" value="Genomic_DNA"/>
</dbReference>
<dbReference type="InterPro" id="IPR002347">
    <property type="entry name" value="SDR_fam"/>
</dbReference>
<dbReference type="HOGENOM" id="CLU_010194_2_10_0"/>
<dbReference type="KEGG" id="phm:PSMK_29730"/>
<protein>
    <submittedName>
        <fullName evidence="4">Putative oxidoreductase</fullName>
    </submittedName>
</protein>
<dbReference type="PANTHER" id="PTHR44196:SF1">
    <property type="entry name" value="DEHYDROGENASE_REDUCTASE SDR FAMILY MEMBER 7B"/>
    <property type="match status" value="1"/>
</dbReference>
<keyword evidence="2" id="KW-0560">Oxidoreductase</keyword>
<name>I0IIP4_PHYMF</name>
<dbReference type="InterPro" id="IPR057326">
    <property type="entry name" value="KR_dom"/>
</dbReference>
<dbReference type="InterPro" id="IPR036291">
    <property type="entry name" value="NAD(P)-bd_dom_sf"/>
</dbReference>
<dbReference type="Pfam" id="PF00106">
    <property type="entry name" value="adh_short"/>
    <property type="match status" value="1"/>
</dbReference>
<evidence type="ECO:0000256" key="1">
    <source>
        <dbReference type="ARBA" id="ARBA00006484"/>
    </source>
</evidence>
<keyword evidence="5" id="KW-1185">Reference proteome</keyword>
<evidence type="ECO:0000313" key="5">
    <source>
        <dbReference type="Proteomes" id="UP000007881"/>
    </source>
</evidence>
<dbReference type="GO" id="GO:0016020">
    <property type="term" value="C:membrane"/>
    <property type="evidence" value="ECO:0007669"/>
    <property type="project" value="TreeGrafter"/>
</dbReference>
<comment type="similarity">
    <text evidence="1">Belongs to the short-chain dehydrogenases/reductases (SDR) family.</text>
</comment>